<organism evidence="1 2">
    <name type="scientific">Aquibacillus salsiterrae</name>
    <dbReference type="NCBI Taxonomy" id="2950439"/>
    <lineage>
        <taxon>Bacteria</taxon>
        <taxon>Bacillati</taxon>
        <taxon>Bacillota</taxon>
        <taxon>Bacilli</taxon>
        <taxon>Bacillales</taxon>
        <taxon>Bacillaceae</taxon>
        <taxon>Aquibacillus</taxon>
    </lineage>
</organism>
<dbReference type="EMBL" id="JAMQKC010000004">
    <property type="protein sequence ID" value="MDC3416748.1"/>
    <property type="molecule type" value="Genomic_DNA"/>
</dbReference>
<protein>
    <submittedName>
        <fullName evidence="1">Uncharacterized protein</fullName>
    </submittedName>
</protein>
<name>A0A9X3WDJ7_9BACI</name>
<evidence type="ECO:0000313" key="1">
    <source>
        <dbReference type="EMBL" id="MDC3416748.1"/>
    </source>
</evidence>
<dbReference type="RefSeq" id="WP_272445761.1">
    <property type="nucleotide sequence ID" value="NZ_JAMQKC010000004.1"/>
</dbReference>
<gene>
    <name evidence="1" type="ORF">NC799_07430</name>
</gene>
<evidence type="ECO:0000313" key="2">
    <source>
        <dbReference type="Proteomes" id="UP001145069"/>
    </source>
</evidence>
<dbReference type="AlphaFoldDB" id="A0A9X3WDJ7"/>
<sequence length="149" mass="16926">MNFVATETLNLTALETFFEKQWETIEDKATLHQDGFFVEEDGEYKAYFSLSPVDNGGYWLKSLYMKEGAPTTYPLAIIESSIALAREKGGKELYVFSHQSALNSLLSLLQFKQQEEPSFAGDSIYANGTWWKVILHQSTHQSTKVVDNQ</sequence>
<proteinExistence type="predicted"/>
<keyword evidence="2" id="KW-1185">Reference proteome</keyword>
<comment type="caution">
    <text evidence="1">The sequence shown here is derived from an EMBL/GenBank/DDBJ whole genome shotgun (WGS) entry which is preliminary data.</text>
</comment>
<reference evidence="1" key="1">
    <citation type="submission" date="2022-06" db="EMBL/GenBank/DDBJ databases">
        <title>Aquibacillus sp. a new bacterium isolated from soil saline samples.</title>
        <authorList>
            <person name="Galisteo C."/>
            <person name="De La Haba R."/>
            <person name="Sanchez-Porro C."/>
            <person name="Ventosa A."/>
        </authorList>
    </citation>
    <scope>NUCLEOTIDE SEQUENCE</scope>
    <source>
        <strain evidence="1">3ASR75-54</strain>
    </source>
</reference>
<accession>A0A9X3WDJ7</accession>
<dbReference type="Proteomes" id="UP001145069">
    <property type="component" value="Unassembled WGS sequence"/>
</dbReference>